<sequence length="582" mass="64305">MAAPNYASRAGPPAPVAYPIASPIAALNPLLDFPQSLRPRSNPHTAASDPLDTSLAADSADSGIATGAWNVLPTSELGHPANRDKPYPLTLVPFDIANPPQHEQTLIIRPYDDIVSRYKLRDYWVEEYEAGGIGEGVQYEDRFVLPYLHSFYQDLQALKGLKARRGERLQIFPTTFTTSVRLDLDICMRPQDTVKDTLDGNDVEAKGARKRIWKEEQSASIVTSTTAESRMPDVGLVGYHLEQIADQTSQKTPGEEPSTKRSSMAQISTGRSERKFILYSINQIKWSPMVENVRDEAERRHLDDINLRYARLDALFQTLYHLHNAYRVAGCRLAIAWANEFFTRMVNVTGKCGPQRILVEASPKSISMASKRLPNCAAEGLSLDDLATLVHDDDWEAPNALIRDHDNWHYNEEAKYRLDATVLMTLAIATRATLGDVVASGGWKRGREVDHDEYQESPLPSKRPRYAKQGVDDDGFVGSVNDVAYLPTQPESGNILRPPSRPASSPSVASSALSPNKTDGTASVIDEALLELEFPSEDWSHGDYADALGKTGTKVVLVDPQQMDVLLARAAGQGWAEALKTQ</sequence>
<feature type="region of interest" description="Disordered" evidence="1">
    <location>
        <begin position="35"/>
        <end position="57"/>
    </location>
</feature>
<proteinExistence type="predicted"/>
<evidence type="ECO:0000313" key="3">
    <source>
        <dbReference type="Proteomes" id="UP000095149"/>
    </source>
</evidence>
<dbReference type="Proteomes" id="UP000095149">
    <property type="component" value="Unassembled WGS sequence"/>
</dbReference>
<feature type="region of interest" description="Disordered" evidence="1">
    <location>
        <begin position="246"/>
        <end position="268"/>
    </location>
</feature>
<dbReference type="EMBL" id="MEKH01000013">
    <property type="protein sequence ID" value="ODN98194.1"/>
    <property type="molecule type" value="Genomic_DNA"/>
</dbReference>
<protein>
    <submittedName>
        <fullName evidence="2">Uncharacterized protein</fullName>
    </submittedName>
</protein>
<evidence type="ECO:0000313" key="2">
    <source>
        <dbReference type="EMBL" id="ODN98194.1"/>
    </source>
</evidence>
<evidence type="ECO:0000256" key="1">
    <source>
        <dbReference type="SAM" id="MobiDB-lite"/>
    </source>
</evidence>
<comment type="caution">
    <text evidence="2">The sequence shown here is derived from an EMBL/GenBank/DDBJ whole genome shotgun (WGS) entry which is preliminary data.</text>
</comment>
<name>A0A1E3JBH2_9TREE</name>
<accession>A0A1E3JBH2</accession>
<feature type="region of interest" description="Disordered" evidence="1">
    <location>
        <begin position="448"/>
        <end position="473"/>
    </location>
</feature>
<gene>
    <name evidence="2" type="ORF">I350_07840</name>
</gene>
<feature type="region of interest" description="Disordered" evidence="1">
    <location>
        <begin position="487"/>
        <end position="520"/>
    </location>
</feature>
<dbReference type="OrthoDB" id="2576405at2759"/>
<feature type="compositionally biased region" description="Low complexity" evidence="1">
    <location>
        <begin position="496"/>
        <end position="515"/>
    </location>
</feature>
<dbReference type="AlphaFoldDB" id="A0A1E3JBH2"/>
<organism evidence="2 3">
    <name type="scientific">Cryptococcus amylolentus CBS 6273</name>
    <dbReference type="NCBI Taxonomy" id="1296118"/>
    <lineage>
        <taxon>Eukaryota</taxon>
        <taxon>Fungi</taxon>
        <taxon>Dikarya</taxon>
        <taxon>Basidiomycota</taxon>
        <taxon>Agaricomycotina</taxon>
        <taxon>Tremellomycetes</taxon>
        <taxon>Tremellales</taxon>
        <taxon>Cryptococcaceae</taxon>
        <taxon>Cryptococcus</taxon>
    </lineage>
</organism>
<reference evidence="2 3" key="1">
    <citation type="submission" date="2016-06" db="EMBL/GenBank/DDBJ databases">
        <title>Evolution of pathogenesis and genome organization in the Tremellales.</title>
        <authorList>
            <person name="Cuomo C."/>
            <person name="Litvintseva A."/>
            <person name="Heitman J."/>
            <person name="Chen Y."/>
            <person name="Sun S."/>
            <person name="Springer D."/>
            <person name="Dromer F."/>
            <person name="Young S."/>
            <person name="Zeng Q."/>
            <person name="Chapman S."/>
            <person name="Gujja S."/>
            <person name="Saif S."/>
            <person name="Birren B."/>
        </authorList>
    </citation>
    <scope>NUCLEOTIDE SEQUENCE [LARGE SCALE GENOMIC DNA]</scope>
    <source>
        <strain evidence="2 3">CBS 6273</strain>
    </source>
</reference>